<accession>A0ABR1EA34</accession>
<proteinExistence type="predicted"/>
<gene>
    <name evidence="1" type="primary">Necator_chrX.g21328</name>
    <name evidence="1" type="ORF">RB195_021167</name>
</gene>
<organism evidence="1 2">
    <name type="scientific">Necator americanus</name>
    <name type="common">Human hookworm</name>
    <dbReference type="NCBI Taxonomy" id="51031"/>
    <lineage>
        <taxon>Eukaryota</taxon>
        <taxon>Metazoa</taxon>
        <taxon>Ecdysozoa</taxon>
        <taxon>Nematoda</taxon>
        <taxon>Chromadorea</taxon>
        <taxon>Rhabditida</taxon>
        <taxon>Rhabditina</taxon>
        <taxon>Rhabditomorpha</taxon>
        <taxon>Strongyloidea</taxon>
        <taxon>Ancylostomatidae</taxon>
        <taxon>Bunostominae</taxon>
        <taxon>Necator</taxon>
    </lineage>
</organism>
<keyword evidence="2" id="KW-1185">Reference proteome</keyword>
<reference evidence="1 2" key="1">
    <citation type="submission" date="2023-08" db="EMBL/GenBank/DDBJ databases">
        <title>A Necator americanus chromosomal reference genome.</title>
        <authorList>
            <person name="Ilik V."/>
            <person name="Petrzelkova K.J."/>
            <person name="Pardy F."/>
            <person name="Fuh T."/>
            <person name="Niatou-Singa F.S."/>
            <person name="Gouil Q."/>
            <person name="Baker L."/>
            <person name="Ritchie M.E."/>
            <person name="Jex A.R."/>
            <person name="Gazzola D."/>
            <person name="Li H."/>
            <person name="Toshio Fujiwara R."/>
            <person name="Zhan B."/>
            <person name="Aroian R.V."/>
            <person name="Pafco B."/>
            <person name="Schwarz E.M."/>
        </authorList>
    </citation>
    <scope>NUCLEOTIDE SEQUENCE [LARGE SCALE GENOMIC DNA]</scope>
    <source>
        <strain evidence="1 2">Aroian</strain>
        <tissue evidence="1">Whole animal</tissue>
    </source>
</reference>
<name>A0ABR1EA34_NECAM</name>
<protein>
    <submittedName>
        <fullName evidence="1">Uncharacterized protein</fullName>
    </submittedName>
</protein>
<evidence type="ECO:0000313" key="1">
    <source>
        <dbReference type="EMBL" id="KAK6759413.1"/>
    </source>
</evidence>
<dbReference type="EMBL" id="JAVFWL010000006">
    <property type="protein sequence ID" value="KAK6759413.1"/>
    <property type="molecule type" value="Genomic_DNA"/>
</dbReference>
<dbReference type="Proteomes" id="UP001303046">
    <property type="component" value="Unassembled WGS sequence"/>
</dbReference>
<sequence>MYGEVERTKNNRFFRRFLCAPKELCITLLGIFMRREDRHCTTFPSSSPHSNSRIALCWYLNTCFFCYC</sequence>
<comment type="caution">
    <text evidence="1">The sequence shown here is derived from an EMBL/GenBank/DDBJ whole genome shotgun (WGS) entry which is preliminary data.</text>
</comment>
<evidence type="ECO:0000313" key="2">
    <source>
        <dbReference type="Proteomes" id="UP001303046"/>
    </source>
</evidence>